<accession>A0ACB9J121</accession>
<proteinExistence type="predicted"/>
<organism evidence="1 2">
    <name type="scientific">Smallanthus sonchifolius</name>
    <dbReference type="NCBI Taxonomy" id="185202"/>
    <lineage>
        <taxon>Eukaryota</taxon>
        <taxon>Viridiplantae</taxon>
        <taxon>Streptophyta</taxon>
        <taxon>Embryophyta</taxon>
        <taxon>Tracheophyta</taxon>
        <taxon>Spermatophyta</taxon>
        <taxon>Magnoliopsida</taxon>
        <taxon>eudicotyledons</taxon>
        <taxon>Gunneridae</taxon>
        <taxon>Pentapetalae</taxon>
        <taxon>asterids</taxon>
        <taxon>campanulids</taxon>
        <taxon>Asterales</taxon>
        <taxon>Asteraceae</taxon>
        <taxon>Asteroideae</taxon>
        <taxon>Heliantheae alliance</taxon>
        <taxon>Millerieae</taxon>
        <taxon>Smallanthus</taxon>
    </lineage>
</organism>
<name>A0ACB9J121_9ASTR</name>
<gene>
    <name evidence="1" type="ORF">L1987_18910</name>
</gene>
<sequence>MIHLPEVTSKLIHSRMCKVMESFAGKRNNGWAVSTGTPKALLGSLACPTHGSGCLLLSHSALWSNMDLAAIRDGDWLSGDGDPMSSSCVDSA</sequence>
<reference evidence="2" key="1">
    <citation type="journal article" date="2022" name="Mol. Ecol. Resour.">
        <title>The genomes of chicory, endive, great burdock and yacon provide insights into Asteraceae palaeo-polyploidization history and plant inulin production.</title>
        <authorList>
            <person name="Fan W."/>
            <person name="Wang S."/>
            <person name="Wang H."/>
            <person name="Wang A."/>
            <person name="Jiang F."/>
            <person name="Liu H."/>
            <person name="Zhao H."/>
            <person name="Xu D."/>
            <person name="Zhang Y."/>
        </authorList>
    </citation>
    <scope>NUCLEOTIDE SEQUENCE [LARGE SCALE GENOMIC DNA]</scope>
    <source>
        <strain evidence="2">cv. Yunnan</strain>
    </source>
</reference>
<reference evidence="1 2" key="2">
    <citation type="journal article" date="2022" name="Mol. Ecol. Resour.">
        <title>The genomes of chicory, endive, great burdock and yacon provide insights into Asteraceae paleo-polyploidization history and plant inulin production.</title>
        <authorList>
            <person name="Fan W."/>
            <person name="Wang S."/>
            <person name="Wang H."/>
            <person name="Wang A."/>
            <person name="Jiang F."/>
            <person name="Liu H."/>
            <person name="Zhao H."/>
            <person name="Xu D."/>
            <person name="Zhang Y."/>
        </authorList>
    </citation>
    <scope>NUCLEOTIDE SEQUENCE [LARGE SCALE GENOMIC DNA]</scope>
    <source>
        <strain evidence="2">cv. Yunnan</strain>
        <tissue evidence="1">Leaves</tissue>
    </source>
</reference>
<keyword evidence="2" id="KW-1185">Reference proteome</keyword>
<evidence type="ECO:0000313" key="1">
    <source>
        <dbReference type="EMBL" id="KAI3814163.1"/>
    </source>
</evidence>
<comment type="caution">
    <text evidence="1">The sequence shown here is derived from an EMBL/GenBank/DDBJ whole genome shotgun (WGS) entry which is preliminary data.</text>
</comment>
<protein>
    <submittedName>
        <fullName evidence="1">Uncharacterized protein</fullName>
    </submittedName>
</protein>
<dbReference type="EMBL" id="CM042023">
    <property type="protein sequence ID" value="KAI3814163.1"/>
    <property type="molecule type" value="Genomic_DNA"/>
</dbReference>
<evidence type="ECO:0000313" key="2">
    <source>
        <dbReference type="Proteomes" id="UP001056120"/>
    </source>
</evidence>
<dbReference type="Proteomes" id="UP001056120">
    <property type="component" value="Linkage Group LG06"/>
</dbReference>